<reference evidence="1 2" key="1">
    <citation type="submission" date="2017-10" db="EMBL/GenBank/DDBJ databases">
        <title>Resolving the taxonomy of Roseburia spp., Eubacterium rectale and Agathobacter spp. through phylogenomic analysis.</title>
        <authorList>
            <person name="Sheridan P.O."/>
            <person name="Walker A.W."/>
            <person name="Duncan S.H."/>
            <person name="Scott K.P."/>
            <person name="Toole P.W.O."/>
            <person name="Luis P."/>
            <person name="Flint H.J."/>
        </authorList>
    </citation>
    <scope>NUCLEOTIDE SEQUENCE [LARGE SCALE GENOMIC DNA]</scope>
    <source>
        <strain evidence="1 2">JK623</strain>
    </source>
</reference>
<dbReference type="RefSeq" id="WP_099386280.1">
    <property type="nucleotide sequence ID" value="NZ_JANSWH010000047.1"/>
</dbReference>
<evidence type="ECO:0000313" key="2">
    <source>
        <dbReference type="Proteomes" id="UP000224563"/>
    </source>
</evidence>
<evidence type="ECO:0000313" key="1">
    <source>
        <dbReference type="EMBL" id="PHU37397.1"/>
    </source>
</evidence>
<evidence type="ECO:0008006" key="3">
    <source>
        <dbReference type="Google" id="ProtNLM"/>
    </source>
</evidence>
<dbReference type="AlphaFoldDB" id="A0A2G3E282"/>
<dbReference type="Proteomes" id="UP000224563">
    <property type="component" value="Unassembled WGS sequence"/>
</dbReference>
<accession>A0A2G3E282</accession>
<dbReference type="EMBL" id="PDYG01000056">
    <property type="protein sequence ID" value="PHU37397.1"/>
    <property type="molecule type" value="Genomic_DNA"/>
</dbReference>
<reference evidence="1 2" key="2">
    <citation type="submission" date="2017-10" db="EMBL/GenBank/DDBJ databases">
        <authorList>
            <person name="Banno H."/>
            <person name="Chua N.-H."/>
        </authorList>
    </citation>
    <scope>NUCLEOTIDE SEQUENCE [LARGE SCALE GENOMIC DNA]</scope>
    <source>
        <strain evidence="1 2">JK623</strain>
    </source>
</reference>
<gene>
    <name evidence="1" type="ORF">CSX02_07995</name>
</gene>
<organism evidence="1 2">
    <name type="scientific">Agathobacter ruminis</name>
    <dbReference type="NCBI Taxonomy" id="1712665"/>
    <lineage>
        <taxon>Bacteria</taxon>
        <taxon>Bacillati</taxon>
        <taxon>Bacillota</taxon>
        <taxon>Clostridia</taxon>
        <taxon>Lachnospirales</taxon>
        <taxon>Lachnospiraceae</taxon>
        <taxon>Agathobacter</taxon>
    </lineage>
</organism>
<keyword evidence="2" id="KW-1185">Reference proteome</keyword>
<sequence>MKKKVIYYRDELHEEFSEAKISPKFIDEKYRYEGGRLRPLGRGLWYHLLAKPIAWMIMKIGFGHRIVNGSILKSARKEGYFLYGNHTNPVPDAFIPTMLNFTGSVYVIVHPANVSMPVLGRVTPSLGALPLPDTKGAFKNFLKTLEHHCDRHKVIMIYPEAHIWPYYTKIRPFVADSFQFPILFHKPVYCLTNTYQKRLFFKRPRMVTYVDGPFYPDESLPRGRQKQELRDRVYETMTKRSTNNTVEYIHYEKINA</sequence>
<protein>
    <recommendedName>
        <fullName evidence="3">1-acyl-sn-glycerol-3-phosphate acyltransferase</fullName>
    </recommendedName>
</protein>
<comment type="caution">
    <text evidence="1">The sequence shown here is derived from an EMBL/GenBank/DDBJ whole genome shotgun (WGS) entry which is preliminary data.</text>
</comment>
<proteinExistence type="predicted"/>
<name>A0A2G3E282_9FIRM</name>